<evidence type="ECO:0000256" key="5">
    <source>
        <dbReference type="ARBA" id="ARBA00018429"/>
    </source>
</evidence>
<dbReference type="NCBIfam" id="NF003591">
    <property type="entry name" value="PRK05254.1-4"/>
    <property type="match status" value="1"/>
</dbReference>
<dbReference type="PANTHER" id="PTHR11264:SF0">
    <property type="entry name" value="URACIL-DNA GLYCOSYLASE"/>
    <property type="match status" value="1"/>
</dbReference>
<dbReference type="Proteomes" id="UP000078454">
    <property type="component" value="Unassembled WGS sequence"/>
</dbReference>
<dbReference type="InterPro" id="IPR036895">
    <property type="entry name" value="Uracil-DNA_glycosylase-like_sf"/>
</dbReference>
<name>A0A198A5N8_9BACL</name>
<evidence type="ECO:0000256" key="4">
    <source>
        <dbReference type="ARBA" id="ARBA00012030"/>
    </source>
</evidence>
<dbReference type="GO" id="GO:0005737">
    <property type="term" value="C:cytoplasm"/>
    <property type="evidence" value="ECO:0007669"/>
    <property type="project" value="UniProtKB-SubCell"/>
</dbReference>
<protein>
    <recommendedName>
        <fullName evidence="5 9">Uracil-DNA glycosylase</fullName>
        <shortName evidence="9">UDG</shortName>
        <ecNumber evidence="4 9">3.2.2.27</ecNumber>
    </recommendedName>
</protein>
<evidence type="ECO:0000256" key="6">
    <source>
        <dbReference type="ARBA" id="ARBA00022763"/>
    </source>
</evidence>
<dbReference type="AlphaFoldDB" id="A0A198A5N8"/>
<keyword evidence="6 9" id="KW-0227">DNA damage</keyword>
<dbReference type="Gene3D" id="3.40.470.10">
    <property type="entry name" value="Uracil-DNA glycosylase-like domain"/>
    <property type="match status" value="1"/>
</dbReference>
<dbReference type="SMART" id="SM00987">
    <property type="entry name" value="UreE_C"/>
    <property type="match status" value="1"/>
</dbReference>
<dbReference type="CDD" id="cd10027">
    <property type="entry name" value="UDG-F1-like"/>
    <property type="match status" value="1"/>
</dbReference>
<sequence>MLLQERSERNEHLGERELKPLTNDWLTVLAEQFQAPYYKELEEFLQAEYSKYTIYPPEDDVFCALEWTSFEDTQVVILGQDPYHGEGQAHGLSFSVKPGVAIPPSLRNMYKELASDLGCDMPNHGYLKVWAEQGVLLLNTVLTVRDAEPNSHKGMGWERFTDGIIQALSAREKPVIFLLWGSHAQAKRSLINASRHVIITSAHPSPLSAYRGFFGSKPFSTVNAQLNRLGMTEIDWMIPNMRENENHE</sequence>
<comment type="caution">
    <text evidence="11">The sequence shown here is derived from an EMBL/GenBank/DDBJ whole genome shotgun (WGS) entry which is preliminary data.</text>
</comment>
<dbReference type="EC" id="3.2.2.27" evidence="4 9"/>
<evidence type="ECO:0000313" key="12">
    <source>
        <dbReference type="Proteomes" id="UP000078454"/>
    </source>
</evidence>
<gene>
    <name evidence="9" type="primary">ung</name>
    <name evidence="11" type="ORF">A8708_19965</name>
</gene>
<dbReference type="SMART" id="SM00986">
    <property type="entry name" value="UDG"/>
    <property type="match status" value="1"/>
</dbReference>
<comment type="function">
    <text evidence="2 9">Excises uracil residues from the DNA which can arise as a result of misincorporation of dUMP residues by DNA polymerase or due to deamination of cytosine.</text>
</comment>
<dbReference type="EMBL" id="LYPB01000076">
    <property type="protein sequence ID" value="OAS16298.1"/>
    <property type="molecule type" value="Genomic_DNA"/>
</dbReference>
<comment type="similarity">
    <text evidence="3 9">Belongs to the uracil-DNA glycosylase (UDG) superfamily. UNG family.</text>
</comment>
<dbReference type="PANTHER" id="PTHR11264">
    <property type="entry name" value="URACIL-DNA GLYCOSYLASE"/>
    <property type="match status" value="1"/>
</dbReference>
<evidence type="ECO:0000313" key="11">
    <source>
        <dbReference type="EMBL" id="OAS16298.1"/>
    </source>
</evidence>
<dbReference type="RefSeq" id="WP_068667217.1">
    <property type="nucleotide sequence ID" value="NZ_LYPB01000076.1"/>
</dbReference>
<evidence type="ECO:0000256" key="2">
    <source>
        <dbReference type="ARBA" id="ARBA00002631"/>
    </source>
</evidence>
<keyword evidence="7 9" id="KW-0378">Hydrolase</keyword>
<comment type="subcellular location">
    <subcellularLocation>
        <location evidence="9">Cytoplasm</location>
    </subcellularLocation>
</comment>
<evidence type="ECO:0000256" key="9">
    <source>
        <dbReference type="HAMAP-Rule" id="MF_00148"/>
    </source>
</evidence>
<evidence type="ECO:0000259" key="10">
    <source>
        <dbReference type="SMART" id="SM00986"/>
    </source>
</evidence>
<dbReference type="FunFam" id="3.40.470.10:FF:000001">
    <property type="entry name" value="Uracil-DNA glycosylase"/>
    <property type="match status" value="1"/>
</dbReference>
<evidence type="ECO:0000256" key="7">
    <source>
        <dbReference type="ARBA" id="ARBA00022801"/>
    </source>
</evidence>
<comment type="catalytic activity">
    <reaction evidence="1 9">
        <text>Hydrolyzes single-stranded DNA or mismatched double-stranded DNA and polynucleotides, releasing free uracil.</text>
        <dbReference type="EC" id="3.2.2.27"/>
    </reaction>
</comment>
<feature type="active site" description="Proton acceptor" evidence="9">
    <location>
        <position position="81"/>
    </location>
</feature>
<dbReference type="GO" id="GO:0004844">
    <property type="term" value="F:uracil DNA N-glycosylase activity"/>
    <property type="evidence" value="ECO:0007669"/>
    <property type="project" value="UniProtKB-UniRule"/>
</dbReference>
<dbReference type="InterPro" id="IPR002043">
    <property type="entry name" value="UDG_fam1"/>
</dbReference>
<evidence type="ECO:0000256" key="1">
    <source>
        <dbReference type="ARBA" id="ARBA00001400"/>
    </source>
</evidence>
<organism evidence="11 12">
    <name type="scientific">Paenibacillus oryzisoli</name>
    <dbReference type="NCBI Taxonomy" id="1850517"/>
    <lineage>
        <taxon>Bacteria</taxon>
        <taxon>Bacillati</taxon>
        <taxon>Bacillota</taxon>
        <taxon>Bacilli</taxon>
        <taxon>Bacillales</taxon>
        <taxon>Paenibacillaceae</taxon>
        <taxon>Paenibacillus</taxon>
    </lineage>
</organism>
<evidence type="ECO:0000256" key="8">
    <source>
        <dbReference type="ARBA" id="ARBA00023204"/>
    </source>
</evidence>
<dbReference type="NCBIfam" id="NF003589">
    <property type="entry name" value="PRK05254.1-2"/>
    <property type="match status" value="1"/>
</dbReference>
<keyword evidence="8 9" id="KW-0234">DNA repair</keyword>
<proteinExistence type="inferred from homology"/>
<dbReference type="GO" id="GO:0097510">
    <property type="term" value="P:base-excision repair, AP site formation via deaminated base removal"/>
    <property type="evidence" value="ECO:0007669"/>
    <property type="project" value="TreeGrafter"/>
</dbReference>
<accession>A0A198A5N8</accession>
<keyword evidence="12" id="KW-1185">Reference proteome</keyword>
<dbReference type="NCBIfam" id="NF003592">
    <property type="entry name" value="PRK05254.1-5"/>
    <property type="match status" value="1"/>
</dbReference>
<dbReference type="NCBIfam" id="NF003588">
    <property type="entry name" value="PRK05254.1-1"/>
    <property type="match status" value="1"/>
</dbReference>
<dbReference type="Pfam" id="PF03167">
    <property type="entry name" value="UDG"/>
    <property type="match status" value="1"/>
</dbReference>
<dbReference type="HAMAP" id="MF_00148">
    <property type="entry name" value="UDG"/>
    <property type="match status" value="1"/>
</dbReference>
<dbReference type="InterPro" id="IPR005122">
    <property type="entry name" value="Uracil-DNA_glycosylase-like"/>
</dbReference>
<keyword evidence="9" id="KW-0963">Cytoplasm</keyword>
<evidence type="ECO:0000256" key="3">
    <source>
        <dbReference type="ARBA" id="ARBA00008184"/>
    </source>
</evidence>
<dbReference type="SUPFAM" id="SSF52141">
    <property type="entry name" value="Uracil-DNA glycosylase-like"/>
    <property type="match status" value="1"/>
</dbReference>
<dbReference type="NCBIfam" id="TIGR00628">
    <property type="entry name" value="ung"/>
    <property type="match status" value="1"/>
</dbReference>
<reference evidence="11 12" key="1">
    <citation type="submission" date="2016-05" db="EMBL/GenBank/DDBJ databases">
        <title>Paenibacillus sp. 1ZS3-15 nov., isolated from the rhizosphere soil.</title>
        <authorList>
            <person name="Zhang X.X."/>
            <person name="Zhang J."/>
        </authorList>
    </citation>
    <scope>NUCLEOTIDE SEQUENCE [LARGE SCALE GENOMIC DNA]</scope>
    <source>
        <strain evidence="11 12">1ZS3-15</strain>
    </source>
</reference>
<dbReference type="STRING" id="1850517.A8708_19965"/>
<feature type="domain" description="Uracil-DNA glycosylase-like" evidence="10">
    <location>
        <begin position="66"/>
        <end position="226"/>
    </location>
</feature>